<keyword evidence="4" id="KW-1185">Reference proteome</keyword>
<evidence type="ECO:0000259" key="2">
    <source>
        <dbReference type="Pfam" id="PF01106"/>
    </source>
</evidence>
<organism evidence="3 4">
    <name type="scientific">Anaerovorax odorimutans</name>
    <dbReference type="NCBI Taxonomy" id="109327"/>
    <lineage>
        <taxon>Bacteria</taxon>
        <taxon>Bacillati</taxon>
        <taxon>Bacillota</taxon>
        <taxon>Clostridia</taxon>
        <taxon>Peptostreptococcales</taxon>
        <taxon>Anaerovoracaceae</taxon>
        <taxon>Anaerovorax</taxon>
    </lineage>
</organism>
<evidence type="ECO:0000313" key="4">
    <source>
        <dbReference type="Proteomes" id="UP001524502"/>
    </source>
</evidence>
<proteinExistence type="predicted"/>
<dbReference type="Pfam" id="PF01106">
    <property type="entry name" value="NifU"/>
    <property type="match status" value="1"/>
</dbReference>
<dbReference type="RefSeq" id="WP_256131200.1">
    <property type="nucleotide sequence ID" value="NZ_JANFXK010000003.1"/>
</dbReference>
<dbReference type="InterPro" id="IPR034904">
    <property type="entry name" value="FSCA_dom_sf"/>
</dbReference>
<dbReference type="Gene3D" id="3.30.300.130">
    <property type="entry name" value="Fe-S cluster assembly (FSCA)"/>
    <property type="match status" value="1"/>
</dbReference>
<sequence>MREQIEKVLKEKVDPVLAEHYGGATLTGFENNVAKVRLTGACASCPSAQYTIEDVVKNIVMENCEGVKDVILDTSVSEDLLDMAKKILRK</sequence>
<dbReference type="SUPFAM" id="SSF117916">
    <property type="entry name" value="Fe-S cluster assembly (FSCA) domain-like"/>
    <property type="match status" value="1"/>
</dbReference>
<dbReference type="Proteomes" id="UP001524502">
    <property type="component" value="Unassembled WGS sequence"/>
</dbReference>
<evidence type="ECO:0000256" key="1">
    <source>
        <dbReference type="ARBA" id="ARBA00049958"/>
    </source>
</evidence>
<gene>
    <name evidence="3" type="ORF">NE619_04705</name>
</gene>
<protein>
    <submittedName>
        <fullName evidence="3">NifU family protein</fullName>
    </submittedName>
</protein>
<dbReference type="EMBL" id="JANFXK010000003">
    <property type="protein sequence ID" value="MCQ4636018.1"/>
    <property type="molecule type" value="Genomic_DNA"/>
</dbReference>
<reference evidence="3 4" key="1">
    <citation type="submission" date="2022-06" db="EMBL/GenBank/DDBJ databases">
        <title>Isolation of gut microbiota from human fecal samples.</title>
        <authorList>
            <person name="Pamer E.G."/>
            <person name="Barat B."/>
            <person name="Waligurski E."/>
            <person name="Medina S."/>
            <person name="Paddock L."/>
            <person name="Mostad J."/>
        </authorList>
    </citation>
    <scope>NUCLEOTIDE SEQUENCE [LARGE SCALE GENOMIC DNA]</scope>
    <source>
        <strain evidence="3 4">SL.3.17</strain>
    </source>
</reference>
<comment type="function">
    <text evidence="1">May be involved in the formation or repair of [Fe-S] clusters present in iron-sulfur proteins.</text>
</comment>
<feature type="domain" description="NIF system FeS cluster assembly NifU C-terminal" evidence="2">
    <location>
        <begin position="5"/>
        <end position="71"/>
    </location>
</feature>
<evidence type="ECO:0000313" key="3">
    <source>
        <dbReference type="EMBL" id="MCQ4636018.1"/>
    </source>
</evidence>
<dbReference type="InterPro" id="IPR001075">
    <property type="entry name" value="NIF_FeS_clus_asmbl_NifU_C"/>
</dbReference>
<accession>A0ABT1RLE9</accession>
<comment type="caution">
    <text evidence="3">The sequence shown here is derived from an EMBL/GenBank/DDBJ whole genome shotgun (WGS) entry which is preliminary data.</text>
</comment>
<name>A0ABT1RLE9_9FIRM</name>